<evidence type="ECO:0000313" key="2">
    <source>
        <dbReference type="Proteomes" id="UP000591272"/>
    </source>
</evidence>
<name>A0A7Y9G8J7_9ACTN</name>
<dbReference type="AlphaFoldDB" id="A0A7Y9G8J7"/>
<protein>
    <submittedName>
        <fullName evidence="1">ABC-type histidine transport system ATPase subunit</fullName>
    </submittedName>
</protein>
<gene>
    <name evidence="1" type="ORF">BJ999_002251</name>
</gene>
<organism evidence="1 2">
    <name type="scientific">Actinomadura citrea</name>
    <dbReference type="NCBI Taxonomy" id="46158"/>
    <lineage>
        <taxon>Bacteria</taxon>
        <taxon>Bacillati</taxon>
        <taxon>Actinomycetota</taxon>
        <taxon>Actinomycetes</taxon>
        <taxon>Streptosporangiales</taxon>
        <taxon>Thermomonosporaceae</taxon>
        <taxon>Actinomadura</taxon>
    </lineage>
</organism>
<accession>A0A7Y9G8J7</accession>
<sequence>MSEPVIRARDVRMRYGRAEVLRGVNPTTTVGFLEGCGP</sequence>
<comment type="caution">
    <text evidence="1">The sequence shown here is derived from an EMBL/GenBank/DDBJ whole genome shotgun (WGS) entry which is preliminary data.</text>
</comment>
<keyword evidence="2" id="KW-1185">Reference proteome</keyword>
<proteinExistence type="predicted"/>
<evidence type="ECO:0000313" key="1">
    <source>
        <dbReference type="EMBL" id="NYE11955.1"/>
    </source>
</evidence>
<dbReference type="Proteomes" id="UP000591272">
    <property type="component" value="Unassembled WGS sequence"/>
</dbReference>
<reference evidence="1 2" key="1">
    <citation type="submission" date="2020-07" db="EMBL/GenBank/DDBJ databases">
        <title>Sequencing the genomes of 1000 actinobacteria strains.</title>
        <authorList>
            <person name="Klenk H.-P."/>
        </authorList>
    </citation>
    <scope>NUCLEOTIDE SEQUENCE [LARGE SCALE GENOMIC DNA]</scope>
    <source>
        <strain evidence="1 2">DSM 43461</strain>
    </source>
</reference>
<dbReference type="EMBL" id="JACCBT010000001">
    <property type="protein sequence ID" value="NYE11955.1"/>
    <property type="molecule type" value="Genomic_DNA"/>
</dbReference>